<feature type="domain" description="Flavin reductase like" evidence="3">
    <location>
        <begin position="11"/>
        <end position="156"/>
    </location>
</feature>
<dbReference type="OrthoDB" id="9792858at2"/>
<dbReference type="GO" id="GO:0010181">
    <property type="term" value="F:FMN binding"/>
    <property type="evidence" value="ECO:0007669"/>
    <property type="project" value="InterPro"/>
</dbReference>
<evidence type="ECO:0000256" key="2">
    <source>
        <dbReference type="ARBA" id="ARBA00023002"/>
    </source>
</evidence>
<evidence type="ECO:0000259" key="3">
    <source>
        <dbReference type="SMART" id="SM00903"/>
    </source>
</evidence>
<dbReference type="InterPro" id="IPR012349">
    <property type="entry name" value="Split_barrel_FMN-bd"/>
</dbReference>
<dbReference type="GO" id="GO:0042602">
    <property type="term" value="F:riboflavin reductase (NADPH) activity"/>
    <property type="evidence" value="ECO:0007669"/>
    <property type="project" value="TreeGrafter"/>
</dbReference>
<dbReference type="EMBL" id="QYUR01000002">
    <property type="protein sequence ID" value="RJG13584.1"/>
    <property type="molecule type" value="Genomic_DNA"/>
</dbReference>
<dbReference type="SUPFAM" id="SSF50475">
    <property type="entry name" value="FMN-binding split barrel"/>
    <property type="match status" value="1"/>
</dbReference>
<accession>A0A418XMA2</accession>
<dbReference type="AlphaFoldDB" id="A0A418XMA2"/>
<gene>
    <name evidence="4" type="ORF">D3879_10220</name>
</gene>
<organism evidence="4 5">
    <name type="scientific">Pseudomonas cavernicola</name>
    <dbReference type="NCBI Taxonomy" id="2320866"/>
    <lineage>
        <taxon>Bacteria</taxon>
        <taxon>Pseudomonadati</taxon>
        <taxon>Pseudomonadota</taxon>
        <taxon>Gammaproteobacteria</taxon>
        <taxon>Pseudomonadales</taxon>
        <taxon>Pseudomonadaceae</taxon>
        <taxon>Pseudomonas</taxon>
    </lineage>
</organism>
<name>A0A418XMA2_9PSED</name>
<evidence type="ECO:0000256" key="1">
    <source>
        <dbReference type="ARBA" id="ARBA00008898"/>
    </source>
</evidence>
<dbReference type="SMART" id="SM00903">
    <property type="entry name" value="Flavin_Reduct"/>
    <property type="match status" value="1"/>
</dbReference>
<comment type="caution">
    <text evidence="4">The sequence shown here is derived from an EMBL/GenBank/DDBJ whole genome shotgun (WGS) entry which is preliminary data.</text>
</comment>
<dbReference type="InterPro" id="IPR050268">
    <property type="entry name" value="NADH-dep_flavin_reductase"/>
</dbReference>
<evidence type="ECO:0000313" key="4">
    <source>
        <dbReference type="EMBL" id="RJG13584.1"/>
    </source>
</evidence>
<keyword evidence="2" id="KW-0560">Oxidoreductase</keyword>
<dbReference type="Proteomes" id="UP000284021">
    <property type="component" value="Unassembled WGS sequence"/>
</dbReference>
<dbReference type="InterPro" id="IPR002563">
    <property type="entry name" value="Flavin_Rdtase-like_dom"/>
</dbReference>
<dbReference type="RefSeq" id="WP_119954137.1">
    <property type="nucleotide sequence ID" value="NZ_QYUR01000002.1"/>
</dbReference>
<evidence type="ECO:0000313" key="5">
    <source>
        <dbReference type="Proteomes" id="UP000284021"/>
    </source>
</evidence>
<reference evidence="4 5" key="1">
    <citation type="submission" date="2018-09" db="EMBL/GenBank/DDBJ databases">
        <authorList>
            <person name="Zhu H."/>
        </authorList>
    </citation>
    <scope>NUCLEOTIDE SEQUENCE [LARGE SCALE GENOMIC DNA]</scope>
    <source>
        <strain evidence="4 5">K1S02-6</strain>
    </source>
</reference>
<keyword evidence="5" id="KW-1185">Reference proteome</keyword>
<dbReference type="PANTHER" id="PTHR30466:SF11">
    <property type="entry name" value="FLAVIN-DEPENDENT MONOOXYGENASE, REDUCTASE SUBUNIT HSAB"/>
    <property type="match status" value="1"/>
</dbReference>
<comment type="similarity">
    <text evidence="1">Belongs to the non-flavoprotein flavin reductase family.</text>
</comment>
<proteinExistence type="inferred from homology"/>
<dbReference type="Gene3D" id="2.30.110.10">
    <property type="entry name" value="Electron Transport, Fmn-binding Protein, Chain A"/>
    <property type="match status" value="1"/>
</dbReference>
<protein>
    <submittedName>
        <fullName evidence="4">Flavin reductase</fullName>
    </submittedName>
</protein>
<dbReference type="Pfam" id="PF01613">
    <property type="entry name" value="Flavin_Reduct"/>
    <property type="match status" value="1"/>
</dbReference>
<sequence length="161" mass="17225">MIEPGIYKQVMGSFPSGVTVVTALDENGDIVGITASAFSALSIDPALVLFCPNYASDSYPVLCHSKQFAIHVLSADQQAVAYAFARKGKDKAEGIDWHLSALGNPILSHATAIIECELWREYEGGDHAILVGKVKNLILPEEELTPMIYCHGKLGALPAVA</sequence>
<dbReference type="PANTHER" id="PTHR30466">
    <property type="entry name" value="FLAVIN REDUCTASE"/>
    <property type="match status" value="1"/>
</dbReference>